<reference evidence="1" key="1">
    <citation type="journal article" date="2020" name="Stud. Mycol.">
        <title>101 Dothideomycetes genomes: a test case for predicting lifestyles and emergence of pathogens.</title>
        <authorList>
            <person name="Haridas S."/>
            <person name="Albert R."/>
            <person name="Binder M."/>
            <person name="Bloem J."/>
            <person name="Labutti K."/>
            <person name="Salamov A."/>
            <person name="Andreopoulos B."/>
            <person name="Baker S."/>
            <person name="Barry K."/>
            <person name="Bills G."/>
            <person name="Bluhm B."/>
            <person name="Cannon C."/>
            <person name="Castanera R."/>
            <person name="Culley D."/>
            <person name="Daum C."/>
            <person name="Ezra D."/>
            <person name="Gonzalez J."/>
            <person name="Henrissat B."/>
            <person name="Kuo A."/>
            <person name="Liang C."/>
            <person name="Lipzen A."/>
            <person name="Lutzoni F."/>
            <person name="Magnuson J."/>
            <person name="Mondo S."/>
            <person name="Nolan M."/>
            <person name="Ohm R."/>
            <person name="Pangilinan J."/>
            <person name="Park H.-J."/>
            <person name="Ramirez L."/>
            <person name="Alfaro M."/>
            <person name="Sun H."/>
            <person name="Tritt A."/>
            <person name="Yoshinaga Y."/>
            <person name="Zwiers L.-H."/>
            <person name="Turgeon B."/>
            <person name="Goodwin S."/>
            <person name="Spatafora J."/>
            <person name="Crous P."/>
            <person name="Grigoriev I."/>
        </authorList>
    </citation>
    <scope>NUCLEOTIDE SEQUENCE</scope>
    <source>
        <strain evidence="1">CBS 675.92</strain>
    </source>
</reference>
<dbReference type="SMART" id="SM00684">
    <property type="entry name" value="DM15"/>
    <property type="match status" value="2"/>
</dbReference>
<evidence type="ECO:0000313" key="2">
    <source>
        <dbReference type="Proteomes" id="UP000800035"/>
    </source>
</evidence>
<dbReference type="Pfam" id="PF21071">
    <property type="entry name" value="LARP1_HEAT"/>
    <property type="match status" value="1"/>
</dbReference>
<accession>A0A6A5TZY8</accession>
<dbReference type="GO" id="GO:0048255">
    <property type="term" value="P:mRNA stabilization"/>
    <property type="evidence" value="ECO:0007669"/>
    <property type="project" value="InterPro"/>
</dbReference>
<sequence>MSTSDTTPVRLFWVKDNDTPVNVIPADSTHEIYSILRSKALQQRQTASSGFCPYDMDVLYQFWSHFLIRNFNTRMYDEFRNFAFEDAANLSDVGLSNLIKFYGEALLSQSVIRDHVARDYIELVRSESEPRRPGLKQLQSVMRHESLEPWNRQRLVNLLDADLLASLE</sequence>
<dbReference type="Proteomes" id="UP000800035">
    <property type="component" value="Unassembled WGS sequence"/>
</dbReference>
<name>A0A6A5TZY8_9PLEO</name>
<dbReference type="EMBL" id="ML976992">
    <property type="protein sequence ID" value="KAF1956296.1"/>
    <property type="molecule type" value="Genomic_DNA"/>
</dbReference>
<organism evidence="1 2">
    <name type="scientific">Byssothecium circinans</name>
    <dbReference type="NCBI Taxonomy" id="147558"/>
    <lineage>
        <taxon>Eukaryota</taxon>
        <taxon>Fungi</taxon>
        <taxon>Dikarya</taxon>
        <taxon>Ascomycota</taxon>
        <taxon>Pezizomycotina</taxon>
        <taxon>Dothideomycetes</taxon>
        <taxon>Pleosporomycetidae</taxon>
        <taxon>Pleosporales</taxon>
        <taxon>Massarineae</taxon>
        <taxon>Massarinaceae</taxon>
        <taxon>Byssothecium</taxon>
    </lineage>
</organism>
<evidence type="ECO:0000313" key="1">
    <source>
        <dbReference type="EMBL" id="KAF1956296.1"/>
    </source>
</evidence>
<gene>
    <name evidence="1" type="ORF">CC80DRAFT_413861</name>
</gene>
<protein>
    <submittedName>
        <fullName evidence="1">Uncharacterized protein</fullName>
    </submittedName>
</protein>
<dbReference type="InterPro" id="IPR006607">
    <property type="entry name" value="DM15"/>
</dbReference>
<dbReference type="GO" id="GO:0000339">
    <property type="term" value="F:RNA cap binding"/>
    <property type="evidence" value="ECO:0007669"/>
    <property type="project" value="InterPro"/>
</dbReference>
<proteinExistence type="predicted"/>
<keyword evidence="2" id="KW-1185">Reference proteome</keyword>
<dbReference type="OrthoDB" id="340227at2759"/>
<dbReference type="AlphaFoldDB" id="A0A6A5TZY8"/>